<proteinExistence type="predicted"/>
<reference evidence="3" key="1">
    <citation type="submission" date="2018-06" db="EMBL/GenBank/DDBJ databases">
        <authorList>
            <person name="Zhirakovskaya E."/>
        </authorList>
    </citation>
    <scope>NUCLEOTIDE SEQUENCE</scope>
</reference>
<keyword evidence="2" id="KW-0812">Transmembrane</keyword>
<feature type="compositionally biased region" description="Gly residues" evidence="1">
    <location>
        <begin position="131"/>
        <end position="149"/>
    </location>
</feature>
<sequence length="266" mass="27390">MKRTTVVTLIMVAALTAVMIFFLLFSMDSLVTMAIEKYGSQALGADVTLKKTEISLKSGKGTLTGLQVANPKGFESESAFELGEISLTIDAPTITKGTVVIKEILIVAPNVTYEIGPEGSNLDVLQKNAAGKGGGSGGGDAPQGGGTSKGGKKLIIESLVIRGGKVNVSAMGLQGQKMTVDMPTVRMANIGKNEGGVTPGEVVKKLIDAFNQAVGGAVKNLDLGKVADEVEGVVKGAKDVLESGDPEKIQEKAEELGNAVKGLFGK</sequence>
<evidence type="ECO:0000256" key="2">
    <source>
        <dbReference type="SAM" id="Phobius"/>
    </source>
</evidence>
<evidence type="ECO:0000256" key="1">
    <source>
        <dbReference type="SAM" id="MobiDB-lite"/>
    </source>
</evidence>
<feature type="region of interest" description="Disordered" evidence="1">
    <location>
        <begin position="126"/>
        <end position="150"/>
    </location>
</feature>
<dbReference type="AlphaFoldDB" id="A0A3B1CL63"/>
<dbReference type="EMBL" id="UOGG01000133">
    <property type="protein sequence ID" value="VAX30889.1"/>
    <property type="molecule type" value="Genomic_DNA"/>
</dbReference>
<gene>
    <name evidence="3" type="ORF">MNBD_NITROSPINAE05-1048</name>
</gene>
<keyword evidence="2" id="KW-0472">Membrane</keyword>
<keyword evidence="2" id="KW-1133">Transmembrane helix</keyword>
<organism evidence="3">
    <name type="scientific">hydrothermal vent metagenome</name>
    <dbReference type="NCBI Taxonomy" id="652676"/>
    <lineage>
        <taxon>unclassified sequences</taxon>
        <taxon>metagenomes</taxon>
        <taxon>ecological metagenomes</taxon>
    </lineage>
</organism>
<accession>A0A3B1CL63</accession>
<protein>
    <recommendedName>
        <fullName evidence="4">AsmA domain-containing protein</fullName>
    </recommendedName>
</protein>
<evidence type="ECO:0000313" key="3">
    <source>
        <dbReference type="EMBL" id="VAX30889.1"/>
    </source>
</evidence>
<feature type="transmembrane region" description="Helical" evidence="2">
    <location>
        <begin position="6"/>
        <end position="25"/>
    </location>
</feature>
<name>A0A3B1CL63_9ZZZZ</name>
<evidence type="ECO:0008006" key="4">
    <source>
        <dbReference type="Google" id="ProtNLM"/>
    </source>
</evidence>